<feature type="compositionally biased region" description="Low complexity" evidence="2">
    <location>
        <begin position="654"/>
        <end position="672"/>
    </location>
</feature>
<dbReference type="SMART" id="SM00732">
    <property type="entry name" value="YqgFc"/>
    <property type="match status" value="1"/>
</dbReference>
<dbReference type="Gene3D" id="3.30.420.140">
    <property type="entry name" value="YqgF/RNase H-like domain"/>
    <property type="match status" value="2"/>
</dbReference>
<protein>
    <submittedName>
        <fullName evidence="4">Tex-like protein</fullName>
    </submittedName>
</protein>
<dbReference type="Proteomes" id="UP000008631">
    <property type="component" value="Chromosome"/>
</dbReference>
<dbReference type="InterPro" id="IPR006641">
    <property type="entry name" value="YqgF/RNaseH-like_dom"/>
</dbReference>
<feature type="compositionally biased region" description="Low complexity" evidence="2">
    <location>
        <begin position="597"/>
        <end position="623"/>
    </location>
</feature>
<feature type="region of interest" description="Disordered" evidence="2">
    <location>
        <begin position="514"/>
        <end position="773"/>
    </location>
</feature>
<feature type="compositionally biased region" description="Gly residues" evidence="2">
    <location>
        <begin position="1197"/>
        <end position="1227"/>
    </location>
</feature>
<dbReference type="InterPro" id="IPR018974">
    <property type="entry name" value="Tex-like_N"/>
</dbReference>
<feature type="compositionally biased region" description="Basic and acidic residues" evidence="2">
    <location>
        <begin position="1228"/>
        <end position="1239"/>
    </location>
</feature>
<dbReference type="Pfam" id="PF16921">
    <property type="entry name" value="Tex_YqgF"/>
    <property type="match status" value="2"/>
</dbReference>
<dbReference type="InterPro" id="IPR023323">
    <property type="entry name" value="Tex-like_dom_sf"/>
</dbReference>
<evidence type="ECO:0000259" key="3">
    <source>
        <dbReference type="PROSITE" id="PS50126"/>
    </source>
</evidence>
<dbReference type="GO" id="GO:0006139">
    <property type="term" value="P:nucleobase-containing compound metabolic process"/>
    <property type="evidence" value="ECO:0007669"/>
    <property type="project" value="InterPro"/>
</dbReference>
<feature type="compositionally biased region" description="Pro residues" evidence="2">
    <location>
        <begin position="761"/>
        <end position="770"/>
    </location>
</feature>
<dbReference type="InterPro" id="IPR044146">
    <property type="entry name" value="S1_Tex"/>
</dbReference>
<dbReference type="InterPro" id="IPR010994">
    <property type="entry name" value="RuvA_2-like"/>
</dbReference>
<feature type="compositionally biased region" description="Pro residues" evidence="2">
    <location>
        <begin position="1285"/>
        <end position="1295"/>
    </location>
</feature>
<dbReference type="GO" id="GO:0006412">
    <property type="term" value="P:translation"/>
    <property type="evidence" value="ECO:0007669"/>
    <property type="project" value="TreeGrafter"/>
</dbReference>
<sequence length="1315" mass="138768">MTTDNPALAQDAIPATVQVDLGRIAQDLQIRRIQVENVIKLLDDGNTVPFITRYRKELTGGLDERVIREIQSRVAKARELAERKETILKSIESQGKLTAELAAAIRGADNAKRLEDLYLPFKPKRRTKATEAIDKGLLPLAEAIWNDSDEAVDLAAFAARFVSPPEPEEATAEPPPAETSAEAGSPEPPAVESASAPTALPATDSAESSGTDSAPAAPIESPAASTPSEAAAAPDSHPAEAEAATAARPRGKAAKTRVDSVEAALEGAGHILAERFSETAGLRDAIRKVLWSSARLVASRADNVPEEKAKDHRDYFEFSEELHHVPPHRVLAVNRGERENVLKTRIEVDRAAVEAAAVPFIPPGAGEGGSHRHAEWLRQVLNDSLDRLILPSLEREARRDLTETAERHAVEVFARNLRSLLLQPPITNQTVLAIDPGFRSGCKVAVLDPHGVLLEHTVIYPHPPQNRRSEAKLQLKDLIAKHQVSVVAIGNGTACRETEEVIAEIIAEGTFFQENPGVPYPWTPPADATTPSSSSETALSESVASQPSETPVAAVEAATTNVAESASAPSESQTPSGNESSIAPIAGGAPTDETETESLTASATASSSDPPSEPEAPSQAPPTLAVAEESQTPDQADASSPPPQPPSQPEANRAESAPAPVEAAVGEPGEASNPTPEPVEAAVGEPGEASNLTPEPVEAAVGEPGEASNPTPEPVEARAASSSTPSEPQETAPARSGGPKGPRVPKRGGPSGVRGERGPRPKPVVTPPEPHPADPLLAKLSYLIVNEAGASVYSTSPTGREEFPDLDATTRGTISIGRRLQDPLSELVKIEPQHIGVGLYQHDVQAKHLRDSLDSVVESCVNFVGVDLNTASIPLLKHVSGLNSVRARNIFEYRRTHGPFRNRRQLLEVEGIGEATFVQAAGFLKIRDGDHPFDRTWIHPESYEAATKLLEMLGYTPDVVLDRDKTEELRHKLNQLDLAETAKTLGIGEPTLDDICRSLARPDRDPRDELPKPIFKKGVLKLEDLSEGMELKGTVLNVVDFGAFVDIGLKDSGLVHISQLANRYIKSPHDVVSVGDVVTVWVMAVDHDRKRVSLTMVKPGSERPRGGRRGESGGEAGEREPGSRGGPRERPARPAGVGRGLAGPRREGGGPPLRPTRPATAPPAAAQEAAAPTATVPAPAAAPPPRTDRNAAPPTRPGGGSSRFGIGGPGRSPGGPGRPGGGGGPGGPRRDRNDIKRTELPLSSIPKLPLPPGKGNKGGTSSKSSSGDTFHSFGQLKALFESPPESQPPPTPPQSPSSSEETNETSGSDSGSSSR</sequence>
<dbReference type="CDD" id="cd05685">
    <property type="entry name" value="S1_Tex"/>
    <property type="match status" value="1"/>
</dbReference>
<feature type="coiled-coil region" evidence="1">
    <location>
        <begin position="67"/>
        <end position="94"/>
    </location>
</feature>
<dbReference type="SUPFAM" id="SSF53098">
    <property type="entry name" value="Ribonuclease H-like"/>
    <property type="match status" value="2"/>
</dbReference>
<dbReference type="Pfam" id="PF00575">
    <property type="entry name" value="S1"/>
    <property type="match status" value="1"/>
</dbReference>
<dbReference type="InterPro" id="IPR012340">
    <property type="entry name" value="NA-bd_OB-fold"/>
</dbReference>
<evidence type="ECO:0000256" key="2">
    <source>
        <dbReference type="SAM" id="MobiDB-lite"/>
    </source>
</evidence>
<dbReference type="eggNOG" id="COG2183">
    <property type="taxonomic scope" value="Bacteria"/>
</dbReference>
<dbReference type="PROSITE" id="PS50126">
    <property type="entry name" value="S1"/>
    <property type="match status" value="1"/>
</dbReference>
<feature type="region of interest" description="Disordered" evidence="2">
    <location>
        <begin position="164"/>
        <end position="255"/>
    </location>
</feature>
<dbReference type="InterPro" id="IPR012337">
    <property type="entry name" value="RNaseH-like_sf"/>
</dbReference>
<proteinExistence type="predicted"/>
<dbReference type="Pfam" id="PF22706">
    <property type="entry name" value="Tex_central_region"/>
    <property type="match status" value="1"/>
</dbReference>
<feature type="compositionally biased region" description="Low complexity" evidence="2">
    <location>
        <begin position="1156"/>
        <end position="1179"/>
    </location>
</feature>
<dbReference type="GO" id="GO:0003729">
    <property type="term" value="F:mRNA binding"/>
    <property type="evidence" value="ECO:0007669"/>
    <property type="project" value="TreeGrafter"/>
</dbReference>
<dbReference type="InterPro" id="IPR055179">
    <property type="entry name" value="Tex-like_central_region"/>
</dbReference>
<accession>E8R4F0</accession>
<dbReference type="KEGG" id="ipa:Isop_3181"/>
<dbReference type="FunCoup" id="E8R4F0">
    <property type="interactions" value="397"/>
</dbReference>
<organism evidence="4 5">
    <name type="scientific">Isosphaera pallida (strain ATCC 43644 / DSM 9630 / IS1B)</name>
    <dbReference type="NCBI Taxonomy" id="575540"/>
    <lineage>
        <taxon>Bacteria</taxon>
        <taxon>Pseudomonadati</taxon>
        <taxon>Planctomycetota</taxon>
        <taxon>Planctomycetia</taxon>
        <taxon>Isosphaerales</taxon>
        <taxon>Isosphaeraceae</taxon>
        <taxon>Isosphaera</taxon>
    </lineage>
</organism>
<feature type="compositionally biased region" description="Low complexity" evidence="2">
    <location>
        <begin position="178"/>
        <end position="199"/>
    </location>
</feature>
<dbReference type="SUPFAM" id="SSF158832">
    <property type="entry name" value="Tex N-terminal region-like"/>
    <property type="match status" value="2"/>
</dbReference>
<dbReference type="InParanoid" id="E8R4F0"/>
<feature type="compositionally biased region" description="Basic and acidic residues" evidence="2">
    <location>
        <begin position="1100"/>
        <end position="1132"/>
    </location>
</feature>
<name>E8R4F0_ISOPI</name>
<feature type="domain" description="S1 motif" evidence="3">
    <location>
        <begin position="1028"/>
        <end position="1097"/>
    </location>
</feature>
<dbReference type="PANTHER" id="PTHR10724">
    <property type="entry name" value="30S RIBOSOMAL PROTEIN S1"/>
    <property type="match status" value="1"/>
</dbReference>
<dbReference type="OrthoDB" id="9804714at2"/>
<dbReference type="EMBL" id="CP002353">
    <property type="protein sequence ID" value="ADV63745.1"/>
    <property type="molecule type" value="Genomic_DNA"/>
</dbReference>
<gene>
    <name evidence="4" type="ordered locus">Isop_3181</name>
</gene>
<dbReference type="InterPro" id="IPR037027">
    <property type="entry name" value="YqgF/RNaseH-like_dom_sf"/>
</dbReference>
<evidence type="ECO:0000313" key="4">
    <source>
        <dbReference type="EMBL" id="ADV63745.1"/>
    </source>
</evidence>
<dbReference type="FunFam" id="1.10.10.650:FF:000001">
    <property type="entry name" value="S1 RNA-binding domain 1"/>
    <property type="match status" value="1"/>
</dbReference>
<dbReference type="InterPro" id="IPR003029">
    <property type="entry name" value="S1_domain"/>
</dbReference>
<dbReference type="eggNOG" id="COG3266">
    <property type="taxonomic scope" value="Bacteria"/>
</dbReference>
<feature type="region of interest" description="Disordered" evidence="2">
    <location>
        <begin position="1093"/>
        <end position="1315"/>
    </location>
</feature>
<dbReference type="GO" id="GO:0005737">
    <property type="term" value="C:cytoplasm"/>
    <property type="evidence" value="ECO:0007669"/>
    <property type="project" value="UniProtKB-ARBA"/>
</dbReference>
<dbReference type="SUPFAM" id="SSF50249">
    <property type="entry name" value="Nucleic acid-binding proteins"/>
    <property type="match status" value="1"/>
</dbReference>
<dbReference type="Pfam" id="PF17674">
    <property type="entry name" value="HHH_9"/>
    <property type="match status" value="1"/>
</dbReference>
<dbReference type="Gene3D" id="1.10.10.650">
    <property type="entry name" value="RuvA domain 2-like"/>
    <property type="match status" value="1"/>
</dbReference>
<dbReference type="PANTHER" id="PTHR10724:SF10">
    <property type="entry name" value="S1 RNA-BINDING DOMAIN-CONTAINING PROTEIN 1"/>
    <property type="match status" value="1"/>
</dbReference>
<feature type="compositionally biased region" description="Low complexity" evidence="2">
    <location>
        <begin position="525"/>
        <end position="568"/>
    </location>
</feature>
<dbReference type="HOGENOM" id="CLU_006147_0_0_0"/>
<dbReference type="InterPro" id="IPR023319">
    <property type="entry name" value="Tex-like_HTH_dom_sf"/>
</dbReference>
<dbReference type="InterPro" id="IPR041692">
    <property type="entry name" value="HHH_9"/>
</dbReference>
<dbReference type="FunFam" id="2.40.50.140:FF:000051">
    <property type="entry name" value="RNA-binding transcriptional accessory protein"/>
    <property type="match status" value="1"/>
</dbReference>
<dbReference type="InterPro" id="IPR050437">
    <property type="entry name" value="Ribos_protein_bS1-like"/>
</dbReference>
<dbReference type="GO" id="GO:0003735">
    <property type="term" value="F:structural constituent of ribosome"/>
    <property type="evidence" value="ECO:0007669"/>
    <property type="project" value="TreeGrafter"/>
</dbReference>
<dbReference type="SUPFAM" id="SSF47781">
    <property type="entry name" value="RuvA domain 2-like"/>
    <property type="match status" value="2"/>
</dbReference>
<evidence type="ECO:0000313" key="5">
    <source>
        <dbReference type="Proteomes" id="UP000008631"/>
    </source>
</evidence>
<dbReference type="Gene3D" id="1.10.3500.10">
    <property type="entry name" value="Tex N-terminal region-like"/>
    <property type="match status" value="2"/>
</dbReference>
<dbReference type="RefSeq" id="WP_013566033.1">
    <property type="nucleotide sequence ID" value="NC_014962.1"/>
</dbReference>
<dbReference type="Gene3D" id="1.10.150.310">
    <property type="entry name" value="Tex RuvX-like domain-like"/>
    <property type="match status" value="1"/>
</dbReference>
<keyword evidence="1" id="KW-0175">Coiled coil</keyword>
<reference key="1">
    <citation type="submission" date="2010-11" db="EMBL/GenBank/DDBJ databases">
        <title>The complete sequence of chromosome of Isophaera pallida ATCC 43644.</title>
        <authorList>
            <consortium name="US DOE Joint Genome Institute (JGI-PGF)"/>
            <person name="Lucas S."/>
            <person name="Copeland A."/>
            <person name="Lapidus A."/>
            <person name="Bruce D."/>
            <person name="Goodwin L."/>
            <person name="Pitluck S."/>
            <person name="Kyrpides N."/>
            <person name="Mavromatis K."/>
            <person name="Pagani I."/>
            <person name="Ivanova N."/>
            <person name="Saunders E."/>
            <person name="Brettin T."/>
            <person name="Detter J.C."/>
            <person name="Han C."/>
            <person name="Tapia R."/>
            <person name="Land M."/>
            <person name="Hauser L."/>
            <person name="Markowitz V."/>
            <person name="Cheng J.-F."/>
            <person name="Hugenholtz P."/>
            <person name="Woyke T."/>
            <person name="Wu D."/>
            <person name="Eisen J.A."/>
        </authorList>
    </citation>
    <scope>NUCLEOTIDE SEQUENCE</scope>
    <source>
        <strain>ATCC 43644</strain>
    </source>
</reference>
<feature type="compositionally biased region" description="Polar residues" evidence="2">
    <location>
        <begin position="720"/>
        <end position="729"/>
    </location>
</feature>
<feature type="compositionally biased region" description="Polar residues" evidence="2">
    <location>
        <begin position="569"/>
        <end position="581"/>
    </location>
</feature>
<dbReference type="Pfam" id="PF12836">
    <property type="entry name" value="HHH_3"/>
    <property type="match status" value="1"/>
</dbReference>
<dbReference type="SMART" id="SM00316">
    <property type="entry name" value="S1"/>
    <property type="match status" value="1"/>
</dbReference>
<evidence type="ECO:0000256" key="1">
    <source>
        <dbReference type="SAM" id="Coils"/>
    </source>
</evidence>
<dbReference type="STRING" id="575540.Isop_3181"/>
<dbReference type="Pfam" id="PF09371">
    <property type="entry name" value="Tex_N"/>
    <property type="match status" value="1"/>
</dbReference>
<feature type="compositionally biased region" description="Low complexity" evidence="2">
    <location>
        <begin position="212"/>
        <end position="248"/>
    </location>
</feature>
<dbReference type="Gene3D" id="2.40.50.140">
    <property type="entry name" value="Nucleic acid-binding proteins"/>
    <property type="match status" value="1"/>
</dbReference>
<keyword evidence="5" id="KW-1185">Reference proteome</keyword>
<feature type="compositionally biased region" description="Low complexity" evidence="2">
    <location>
        <begin position="1296"/>
        <end position="1315"/>
    </location>
</feature>
<dbReference type="InterPro" id="IPR032639">
    <property type="entry name" value="Tex_YqgF"/>
</dbReference>
<reference evidence="4 5" key="2">
    <citation type="journal article" date="2011" name="Stand. Genomic Sci.">
        <title>Complete genome sequence of Isosphaera pallida type strain (IS1B).</title>
        <authorList>
            <consortium name="US DOE Joint Genome Institute (JGI-PGF)"/>
            <person name="Goker M."/>
            <person name="Cleland D."/>
            <person name="Saunders E."/>
            <person name="Lapidus A."/>
            <person name="Nolan M."/>
            <person name="Lucas S."/>
            <person name="Hammon N."/>
            <person name="Deshpande S."/>
            <person name="Cheng J.F."/>
            <person name="Tapia R."/>
            <person name="Han C."/>
            <person name="Goodwin L."/>
            <person name="Pitluck S."/>
            <person name="Liolios K."/>
            <person name="Pagani I."/>
            <person name="Ivanova N."/>
            <person name="Mavromatis K."/>
            <person name="Pati A."/>
            <person name="Chen A."/>
            <person name="Palaniappan K."/>
            <person name="Land M."/>
            <person name="Hauser L."/>
            <person name="Chang Y.J."/>
            <person name="Jeffries C.D."/>
            <person name="Detter J.C."/>
            <person name="Beck B."/>
            <person name="Woyke T."/>
            <person name="Bristow J."/>
            <person name="Eisen J.A."/>
            <person name="Markowitz V."/>
            <person name="Hugenholtz P."/>
            <person name="Kyrpides N.C."/>
            <person name="Klenk H.P."/>
        </authorList>
    </citation>
    <scope>NUCLEOTIDE SEQUENCE [LARGE SCALE GENOMIC DNA]</scope>
    <source>
        <strain evidence="5">ATCC 43644 / DSM 9630 / IS1B</strain>
    </source>
</reference>